<dbReference type="EMBL" id="LAZR01043365">
    <property type="protein sequence ID" value="KKL07246.1"/>
    <property type="molecule type" value="Genomic_DNA"/>
</dbReference>
<dbReference type="InterPro" id="IPR029063">
    <property type="entry name" value="SAM-dependent_MTases_sf"/>
</dbReference>
<sequence>PKSVEIADSIDHNFSDIELPWDGQIMISARTEILDEATEEFLRGNPDSVVVNLGCGLDTRVHRVDNGLVRWYDLDLPECITLRKNFFQQTDRFKFVAKSVLDFSWIDEIEKGKKTLFIAEGLFNYFKKADVKSIVLTIKDNFHDAEIVFEAYSPLLIKSWHRNAHVRKAFSMFKWGLHTGKSLEKWDDSITFLQEWSYLDRYPKRWRWIRHFRRIWPVSKLMKVVHLTFKSG</sequence>
<dbReference type="InterPro" id="IPR007213">
    <property type="entry name" value="Ppm1/Ppm2/Tcmp"/>
</dbReference>
<dbReference type="InterPro" id="IPR016874">
    <property type="entry name" value="TcmP-like"/>
</dbReference>
<evidence type="ECO:0000313" key="3">
    <source>
        <dbReference type="EMBL" id="KKL07246.1"/>
    </source>
</evidence>
<feature type="non-terminal residue" evidence="3">
    <location>
        <position position="1"/>
    </location>
</feature>
<protein>
    <recommendedName>
        <fullName evidence="4">Class I SAM-dependent methyltransferase</fullName>
    </recommendedName>
</protein>
<dbReference type="PANTHER" id="PTHR43619:SF2">
    <property type="entry name" value="S-ADENOSYL-L-METHIONINE-DEPENDENT METHYLTRANSFERASES SUPERFAMILY PROTEIN"/>
    <property type="match status" value="1"/>
</dbReference>
<dbReference type="Gene3D" id="3.40.50.150">
    <property type="entry name" value="Vaccinia Virus protein VP39"/>
    <property type="match status" value="1"/>
</dbReference>
<dbReference type="GO" id="GO:0032259">
    <property type="term" value="P:methylation"/>
    <property type="evidence" value="ECO:0007669"/>
    <property type="project" value="UniProtKB-KW"/>
</dbReference>
<keyword evidence="2" id="KW-0808">Transferase</keyword>
<dbReference type="SUPFAM" id="SSF53335">
    <property type="entry name" value="S-adenosyl-L-methionine-dependent methyltransferases"/>
    <property type="match status" value="1"/>
</dbReference>
<accession>A0A0F9CNM8</accession>
<dbReference type="PANTHER" id="PTHR43619">
    <property type="entry name" value="S-ADENOSYL-L-METHIONINE-DEPENDENT METHYLTRANSFERASE YKTD-RELATED"/>
    <property type="match status" value="1"/>
</dbReference>
<dbReference type="GO" id="GO:0008168">
    <property type="term" value="F:methyltransferase activity"/>
    <property type="evidence" value="ECO:0007669"/>
    <property type="project" value="UniProtKB-KW"/>
</dbReference>
<name>A0A0F9CNM8_9ZZZZ</name>
<organism evidence="3">
    <name type="scientific">marine sediment metagenome</name>
    <dbReference type="NCBI Taxonomy" id="412755"/>
    <lineage>
        <taxon>unclassified sequences</taxon>
        <taxon>metagenomes</taxon>
        <taxon>ecological metagenomes</taxon>
    </lineage>
</organism>
<dbReference type="Pfam" id="PF04072">
    <property type="entry name" value="LCM"/>
    <property type="match status" value="1"/>
</dbReference>
<proteinExistence type="predicted"/>
<evidence type="ECO:0000256" key="2">
    <source>
        <dbReference type="ARBA" id="ARBA00022679"/>
    </source>
</evidence>
<gene>
    <name evidence="3" type="ORF">LCGC14_2587930</name>
</gene>
<comment type="caution">
    <text evidence="3">The sequence shown here is derived from an EMBL/GenBank/DDBJ whole genome shotgun (WGS) entry which is preliminary data.</text>
</comment>
<reference evidence="3" key="1">
    <citation type="journal article" date="2015" name="Nature">
        <title>Complex archaea that bridge the gap between prokaryotes and eukaryotes.</title>
        <authorList>
            <person name="Spang A."/>
            <person name="Saw J.H."/>
            <person name="Jorgensen S.L."/>
            <person name="Zaremba-Niedzwiedzka K."/>
            <person name="Martijn J."/>
            <person name="Lind A.E."/>
            <person name="van Eijk R."/>
            <person name="Schleper C."/>
            <person name="Guy L."/>
            <person name="Ettema T.J."/>
        </authorList>
    </citation>
    <scope>NUCLEOTIDE SEQUENCE</scope>
</reference>
<keyword evidence="1" id="KW-0489">Methyltransferase</keyword>
<evidence type="ECO:0000256" key="1">
    <source>
        <dbReference type="ARBA" id="ARBA00022603"/>
    </source>
</evidence>
<dbReference type="AlphaFoldDB" id="A0A0F9CNM8"/>
<dbReference type="PIRSF" id="PIRSF028177">
    <property type="entry name" value="Polyketide_synth_Omtfrase_TcmP"/>
    <property type="match status" value="1"/>
</dbReference>
<evidence type="ECO:0008006" key="4">
    <source>
        <dbReference type="Google" id="ProtNLM"/>
    </source>
</evidence>